<feature type="domain" description="AAA+ ATPase" evidence="5">
    <location>
        <begin position="710"/>
        <end position="854"/>
    </location>
</feature>
<keyword evidence="2" id="KW-0547">Nucleotide-binding</keyword>
<organism evidence="6 7">
    <name type="scientific">Lasiosphaeria hispida</name>
    <dbReference type="NCBI Taxonomy" id="260671"/>
    <lineage>
        <taxon>Eukaryota</taxon>
        <taxon>Fungi</taxon>
        <taxon>Dikarya</taxon>
        <taxon>Ascomycota</taxon>
        <taxon>Pezizomycotina</taxon>
        <taxon>Sordariomycetes</taxon>
        <taxon>Sordariomycetidae</taxon>
        <taxon>Sordariales</taxon>
        <taxon>Lasiosphaeriaceae</taxon>
        <taxon>Lasiosphaeria</taxon>
    </lineage>
</organism>
<dbReference type="GO" id="GO:0005524">
    <property type="term" value="F:ATP binding"/>
    <property type="evidence" value="ECO:0007669"/>
    <property type="project" value="UniProtKB-KW"/>
</dbReference>
<comment type="caution">
    <text evidence="6">The sequence shown here is derived from an EMBL/GenBank/DDBJ whole genome shotgun (WGS) entry which is preliminary data.</text>
</comment>
<proteinExistence type="inferred from homology"/>
<dbReference type="Pfam" id="PF17866">
    <property type="entry name" value="AAA_lid_6"/>
    <property type="match status" value="1"/>
</dbReference>
<reference evidence="6" key="2">
    <citation type="submission" date="2023-06" db="EMBL/GenBank/DDBJ databases">
        <authorList>
            <consortium name="Lawrence Berkeley National Laboratory"/>
            <person name="Haridas S."/>
            <person name="Hensen N."/>
            <person name="Bonometti L."/>
            <person name="Westerberg I."/>
            <person name="Brannstrom I.O."/>
            <person name="Guillou S."/>
            <person name="Cros-Aarteil S."/>
            <person name="Calhoun S."/>
            <person name="Kuo A."/>
            <person name="Mondo S."/>
            <person name="Pangilinan J."/>
            <person name="Riley R."/>
            <person name="Labutti K."/>
            <person name="Andreopoulos B."/>
            <person name="Lipzen A."/>
            <person name="Chen C."/>
            <person name="Yanf M."/>
            <person name="Daum C."/>
            <person name="Ng V."/>
            <person name="Clum A."/>
            <person name="Steindorff A."/>
            <person name="Ohm R."/>
            <person name="Martin F."/>
            <person name="Silar P."/>
            <person name="Natvig D."/>
            <person name="Lalanne C."/>
            <person name="Gautier V."/>
            <person name="Ament-Velasquez S.L."/>
            <person name="Kruys A."/>
            <person name="Hutchinson M.I."/>
            <person name="Powell A.J."/>
            <person name="Barry K."/>
            <person name="Miller A.N."/>
            <person name="Grigoriev I.V."/>
            <person name="Debuchy R."/>
            <person name="Gladieux P."/>
            <person name="Thoren M.H."/>
            <person name="Johannesson H."/>
        </authorList>
    </citation>
    <scope>NUCLEOTIDE SEQUENCE</scope>
    <source>
        <strain evidence="6">CBS 955.72</strain>
    </source>
</reference>
<dbReference type="Pfam" id="PF00004">
    <property type="entry name" value="AAA"/>
    <property type="match status" value="2"/>
</dbReference>
<comment type="similarity">
    <text evidence="1">Belongs to the CbxX/CfxQ family.</text>
</comment>
<name>A0AAJ0H723_9PEZI</name>
<dbReference type="Gene3D" id="1.10.8.60">
    <property type="match status" value="2"/>
</dbReference>
<dbReference type="EMBL" id="JAUIQD010000008">
    <property type="protein sequence ID" value="KAK3341850.1"/>
    <property type="molecule type" value="Genomic_DNA"/>
</dbReference>
<feature type="compositionally biased region" description="Basic and acidic residues" evidence="4">
    <location>
        <begin position="1"/>
        <end position="14"/>
    </location>
</feature>
<sequence>MNEEEAKGEDKAKEDEPEFPNEDELPEPPPKHNPFSEKSDDVNVLPEIKAPDAECASESSASSLNEDEKDIKGKKKSQAEAEWTRQKSELGAKSEALDKLMSLVGLEEVKTEFLKVKGTVETARQRKGQLKRQDLNLVLLGNAGTGKRTIAGLYRDFLRELDVWPGVHHSSSTALNYTGYWFHHNNAVSNFEDKIKKSNFCNGGIVFIDAIDGMDREYAAELLECMESHSENIVFVVAGSGKKAMKFLGSRPHGKWFFRRRLTIKDYTEEELRQILARLIYHNALDPEGGYDGPFVKIAAKRVARDRDTPGFGNVYDLISALNRMLDRQAARIGETPKTVIQEPGPEVLRVLTMEDIIGPEPKDIRSESEAWKELEEMVGLDDVKKAIGALLDRAKANYRREILGKEPLTTSLNRVFMGPPGTGKTTVAKLYGQVLAEIGLLSTKEVVVTTPGDFIGQYIGQSEVKTGQILDATVGKVLIIDDAHMFYVGGRPGSGGHESDIFRLACIDTLISRIHNKPGEDRCVILLGYTEHLEEMFQKVNPGLLRRFPLEEAFRFTDYDDKRLNDILKLKMAKEEITADEAAMEVAAEVLRRARDRPNFGNGGDVDNLLTQAKTRFRERTQPKEQGTGESTRFTADFEVRDSIDEAIPIALDRKDFDPEWDRGSKASRKCRQLFDGLIGFDGVIDKFQGYQRIAANLQRRGKNPKLVIPFNFLFKGPPGTGKTHTARIIGQVFYDMGFLSTNEVIECSASQLIGQYLGHTAPKVVNLFERALGKVLFIDEAYRLGAGSKGTSCGSFEEEAIGEIVDCMTKTRYMRKMVIVLAGYDHDMEALMKVNPGLRGRFPTEIDFPPMSASRCRTLLVNQLQKEDIVLRDLIEPSRDEKERVLRLFDKLSMSPGWANARDIKTLADQIMGHVYQKGADEEEGAEVETQFRISTPELIGHLRAMLQQRVKG</sequence>
<evidence type="ECO:0000259" key="5">
    <source>
        <dbReference type="SMART" id="SM00382"/>
    </source>
</evidence>
<dbReference type="PRINTS" id="PR00819">
    <property type="entry name" value="CBXCFQXSUPER"/>
</dbReference>
<dbReference type="InterPro" id="IPR000641">
    <property type="entry name" value="CbxX/CfxQ"/>
</dbReference>
<reference evidence="6" key="1">
    <citation type="journal article" date="2023" name="Mol. Phylogenet. Evol.">
        <title>Genome-scale phylogeny and comparative genomics of the fungal order Sordariales.</title>
        <authorList>
            <person name="Hensen N."/>
            <person name="Bonometti L."/>
            <person name="Westerberg I."/>
            <person name="Brannstrom I.O."/>
            <person name="Guillou S."/>
            <person name="Cros-Aarteil S."/>
            <person name="Calhoun S."/>
            <person name="Haridas S."/>
            <person name="Kuo A."/>
            <person name="Mondo S."/>
            <person name="Pangilinan J."/>
            <person name="Riley R."/>
            <person name="LaButti K."/>
            <person name="Andreopoulos B."/>
            <person name="Lipzen A."/>
            <person name="Chen C."/>
            <person name="Yan M."/>
            <person name="Daum C."/>
            <person name="Ng V."/>
            <person name="Clum A."/>
            <person name="Steindorff A."/>
            <person name="Ohm R.A."/>
            <person name="Martin F."/>
            <person name="Silar P."/>
            <person name="Natvig D.O."/>
            <person name="Lalanne C."/>
            <person name="Gautier V."/>
            <person name="Ament-Velasquez S.L."/>
            <person name="Kruys A."/>
            <person name="Hutchinson M.I."/>
            <person name="Powell A.J."/>
            <person name="Barry K."/>
            <person name="Miller A.N."/>
            <person name="Grigoriev I.V."/>
            <person name="Debuchy R."/>
            <person name="Gladieux P."/>
            <person name="Hiltunen Thoren M."/>
            <person name="Johannesson H."/>
        </authorList>
    </citation>
    <scope>NUCLEOTIDE SEQUENCE</scope>
    <source>
        <strain evidence="6">CBS 955.72</strain>
    </source>
</reference>
<evidence type="ECO:0000313" key="7">
    <source>
        <dbReference type="Proteomes" id="UP001275084"/>
    </source>
</evidence>
<dbReference type="InterPro" id="IPR041627">
    <property type="entry name" value="AAA_lid_6"/>
</dbReference>
<evidence type="ECO:0000256" key="4">
    <source>
        <dbReference type="SAM" id="MobiDB-lite"/>
    </source>
</evidence>
<evidence type="ECO:0000313" key="6">
    <source>
        <dbReference type="EMBL" id="KAK3341850.1"/>
    </source>
</evidence>
<keyword evidence="3" id="KW-0067">ATP-binding</keyword>
<keyword evidence="7" id="KW-1185">Reference proteome</keyword>
<dbReference type="GO" id="GO:0016887">
    <property type="term" value="F:ATP hydrolysis activity"/>
    <property type="evidence" value="ECO:0007669"/>
    <property type="project" value="InterPro"/>
</dbReference>
<evidence type="ECO:0000256" key="3">
    <source>
        <dbReference type="ARBA" id="ARBA00022840"/>
    </source>
</evidence>
<feature type="domain" description="AAA+ ATPase" evidence="5">
    <location>
        <begin position="411"/>
        <end position="561"/>
    </location>
</feature>
<dbReference type="SUPFAM" id="SSF52540">
    <property type="entry name" value="P-loop containing nucleoside triphosphate hydrolases"/>
    <property type="match status" value="3"/>
</dbReference>
<feature type="compositionally biased region" description="Basic and acidic residues" evidence="4">
    <location>
        <begin position="77"/>
        <end position="89"/>
    </location>
</feature>
<keyword evidence="6" id="KW-0378">Hydrolase</keyword>
<feature type="region of interest" description="Disordered" evidence="4">
    <location>
        <begin position="1"/>
        <end position="89"/>
    </location>
</feature>
<evidence type="ECO:0000256" key="1">
    <source>
        <dbReference type="ARBA" id="ARBA00010378"/>
    </source>
</evidence>
<gene>
    <name evidence="6" type="ORF">B0T25DRAFT_465863</name>
</gene>
<dbReference type="InterPro" id="IPR050773">
    <property type="entry name" value="CbxX/CfxQ_RuBisCO_ESX"/>
</dbReference>
<protein>
    <submittedName>
        <fullName evidence="6">P-loop containing nucleoside triphosphate hydrolase protein</fullName>
    </submittedName>
</protein>
<evidence type="ECO:0000256" key="2">
    <source>
        <dbReference type="ARBA" id="ARBA00022741"/>
    </source>
</evidence>
<dbReference type="SMART" id="SM00382">
    <property type="entry name" value="AAA"/>
    <property type="match status" value="2"/>
</dbReference>
<accession>A0AAJ0H723</accession>
<dbReference type="FunFam" id="3.40.50.300:FF:000216">
    <property type="entry name" value="Type VII secretion ATPase EccA"/>
    <property type="match status" value="2"/>
</dbReference>
<dbReference type="PANTHER" id="PTHR43392:SF2">
    <property type="entry name" value="AAA-TYPE ATPASE FAMILY PROTEIN _ ANKYRIN REPEAT FAMILY PROTEIN"/>
    <property type="match status" value="1"/>
</dbReference>
<feature type="compositionally biased region" description="Acidic residues" evidence="4">
    <location>
        <begin position="15"/>
        <end position="26"/>
    </location>
</feature>
<dbReference type="PANTHER" id="PTHR43392">
    <property type="entry name" value="AAA-TYPE ATPASE FAMILY PROTEIN / ANKYRIN REPEAT FAMILY PROTEIN"/>
    <property type="match status" value="1"/>
</dbReference>
<dbReference type="CDD" id="cd00009">
    <property type="entry name" value="AAA"/>
    <property type="match status" value="1"/>
</dbReference>
<dbReference type="InterPro" id="IPR003593">
    <property type="entry name" value="AAA+_ATPase"/>
</dbReference>
<feature type="compositionally biased region" description="Low complexity" evidence="4">
    <location>
        <begin position="53"/>
        <end position="63"/>
    </location>
</feature>
<dbReference type="InterPro" id="IPR027417">
    <property type="entry name" value="P-loop_NTPase"/>
</dbReference>
<dbReference type="Proteomes" id="UP001275084">
    <property type="component" value="Unassembled WGS sequence"/>
</dbReference>
<dbReference type="AlphaFoldDB" id="A0AAJ0H723"/>
<dbReference type="Gene3D" id="3.40.50.300">
    <property type="entry name" value="P-loop containing nucleotide triphosphate hydrolases"/>
    <property type="match status" value="3"/>
</dbReference>
<dbReference type="InterPro" id="IPR003959">
    <property type="entry name" value="ATPase_AAA_core"/>
</dbReference>